<organism evidence="9 10">
    <name type="scientific">Prunus yedoensis var. nudiflora</name>
    <dbReference type="NCBI Taxonomy" id="2094558"/>
    <lineage>
        <taxon>Eukaryota</taxon>
        <taxon>Viridiplantae</taxon>
        <taxon>Streptophyta</taxon>
        <taxon>Embryophyta</taxon>
        <taxon>Tracheophyta</taxon>
        <taxon>Spermatophyta</taxon>
        <taxon>Magnoliopsida</taxon>
        <taxon>eudicotyledons</taxon>
        <taxon>Gunneridae</taxon>
        <taxon>Pentapetalae</taxon>
        <taxon>rosids</taxon>
        <taxon>fabids</taxon>
        <taxon>Rosales</taxon>
        <taxon>Rosaceae</taxon>
        <taxon>Amygdaloideae</taxon>
        <taxon>Amygdaleae</taxon>
        <taxon>Prunus</taxon>
    </lineage>
</organism>
<evidence type="ECO:0000256" key="4">
    <source>
        <dbReference type="PROSITE-ProRule" id="PRU00023"/>
    </source>
</evidence>
<dbReference type="Pfam" id="PF12796">
    <property type="entry name" value="Ank_2"/>
    <property type="match status" value="1"/>
</dbReference>
<dbReference type="InterPro" id="IPR011993">
    <property type="entry name" value="PH-like_dom_sf"/>
</dbReference>
<dbReference type="InterPro" id="IPR027267">
    <property type="entry name" value="AH/BAR_dom_sf"/>
</dbReference>
<evidence type="ECO:0000256" key="2">
    <source>
        <dbReference type="ARBA" id="ARBA00022771"/>
    </source>
</evidence>
<dbReference type="STRING" id="2094558.A0A314YIU4"/>
<evidence type="ECO:0000313" key="9">
    <source>
        <dbReference type="EMBL" id="PQQ06287.1"/>
    </source>
</evidence>
<dbReference type="Proteomes" id="UP000250321">
    <property type="component" value="Unassembled WGS sequence"/>
</dbReference>
<dbReference type="SMART" id="SM00721">
    <property type="entry name" value="BAR"/>
    <property type="match status" value="1"/>
</dbReference>
<dbReference type="OrthoDB" id="194358at2759"/>
<dbReference type="InterPro" id="IPR037278">
    <property type="entry name" value="ARFGAP/RecO"/>
</dbReference>
<dbReference type="Pfam" id="PF00169">
    <property type="entry name" value="PH"/>
    <property type="match status" value="1"/>
</dbReference>
<keyword evidence="3" id="KW-0862">Zinc</keyword>
<evidence type="ECO:0000259" key="7">
    <source>
        <dbReference type="PROSITE" id="PS50003"/>
    </source>
</evidence>
<dbReference type="Gene3D" id="1.10.220.150">
    <property type="entry name" value="Arf GTPase activating protein"/>
    <property type="match status" value="1"/>
</dbReference>
<keyword evidence="4" id="KW-0040">ANK repeat</keyword>
<dbReference type="PROSITE" id="PS50115">
    <property type="entry name" value="ARFGAP"/>
    <property type="match status" value="1"/>
</dbReference>
<feature type="repeat" description="ANK" evidence="4">
    <location>
        <begin position="667"/>
        <end position="699"/>
    </location>
</feature>
<dbReference type="InterPro" id="IPR035670">
    <property type="entry name" value="AGD1/2/3/4_BAR_plant"/>
</dbReference>
<dbReference type="CDD" id="cd07606">
    <property type="entry name" value="BAR_SFC_plant"/>
    <property type="match status" value="1"/>
</dbReference>
<feature type="compositionally biased region" description="Polar residues" evidence="6">
    <location>
        <begin position="739"/>
        <end position="760"/>
    </location>
</feature>
<dbReference type="GO" id="GO:0005737">
    <property type="term" value="C:cytoplasm"/>
    <property type="evidence" value="ECO:0007669"/>
    <property type="project" value="InterPro"/>
</dbReference>
<dbReference type="Gene3D" id="1.20.1270.60">
    <property type="entry name" value="Arfaptin homology (AH) domain/BAR domain"/>
    <property type="match status" value="1"/>
</dbReference>
<feature type="compositionally biased region" description="Low complexity" evidence="6">
    <location>
        <begin position="647"/>
        <end position="657"/>
    </location>
</feature>
<dbReference type="SMART" id="SM00105">
    <property type="entry name" value="ArfGap"/>
    <property type="match status" value="1"/>
</dbReference>
<reference evidence="9 10" key="1">
    <citation type="submission" date="2018-02" db="EMBL/GenBank/DDBJ databases">
        <title>Draft genome of wild Prunus yedoensis var. nudiflora.</title>
        <authorList>
            <person name="Baek S."/>
            <person name="Kim J.-H."/>
            <person name="Choi K."/>
            <person name="Kim G.-B."/>
            <person name="Cho A."/>
            <person name="Jang H."/>
            <person name="Shin C.-H."/>
            <person name="Yu H.-J."/>
            <person name="Mun J.-H."/>
        </authorList>
    </citation>
    <scope>NUCLEOTIDE SEQUENCE [LARGE SCALE GENOMIC DNA]</scope>
    <source>
        <strain evidence="10">cv. Jeju island</strain>
        <tissue evidence="9">Leaf</tissue>
    </source>
</reference>
<name>A0A314YIU4_PRUYE</name>
<dbReference type="SMART" id="SM00248">
    <property type="entry name" value="ANK"/>
    <property type="match status" value="2"/>
</dbReference>
<dbReference type="PANTHER" id="PTHR23180:SF405">
    <property type="entry name" value="ADP-RIBOSYLATION FACTOR GTPASE-ACTIVATING PROTEIN AGD1"/>
    <property type="match status" value="1"/>
</dbReference>
<dbReference type="PROSITE" id="PS50088">
    <property type="entry name" value="ANK_REPEAT"/>
    <property type="match status" value="2"/>
</dbReference>
<dbReference type="InterPro" id="IPR002110">
    <property type="entry name" value="Ankyrin_rpt"/>
</dbReference>
<proteinExistence type="predicted"/>
<dbReference type="PRINTS" id="PR00405">
    <property type="entry name" value="REVINTRACTNG"/>
</dbReference>
<evidence type="ECO:0000256" key="3">
    <source>
        <dbReference type="ARBA" id="ARBA00022833"/>
    </source>
</evidence>
<dbReference type="SUPFAM" id="SSF48403">
    <property type="entry name" value="Ankyrin repeat"/>
    <property type="match status" value="1"/>
</dbReference>
<dbReference type="GO" id="GO:0005096">
    <property type="term" value="F:GTPase activator activity"/>
    <property type="evidence" value="ECO:0007669"/>
    <property type="project" value="InterPro"/>
</dbReference>
<dbReference type="InterPro" id="IPR038508">
    <property type="entry name" value="ArfGAP_dom_sf"/>
</dbReference>
<dbReference type="SUPFAM" id="SSF103657">
    <property type="entry name" value="BAR/IMD domain-like"/>
    <property type="match status" value="1"/>
</dbReference>
<dbReference type="GO" id="GO:0008270">
    <property type="term" value="F:zinc ion binding"/>
    <property type="evidence" value="ECO:0007669"/>
    <property type="project" value="UniProtKB-KW"/>
</dbReference>
<dbReference type="InterPro" id="IPR001164">
    <property type="entry name" value="ArfGAP_dom"/>
</dbReference>
<dbReference type="SMART" id="SM00233">
    <property type="entry name" value="PH"/>
    <property type="match status" value="1"/>
</dbReference>
<feature type="domain" description="PH" evidence="7">
    <location>
        <begin position="279"/>
        <end position="415"/>
    </location>
</feature>
<dbReference type="EMBL" id="PJQY01000981">
    <property type="protein sequence ID" value="PQQ06287.1"/>
    <property type="molecule type" value="Genomic_DNA"/>
</dbReference>
<dbReference type="Gene3D" id="2.30.29.30">
    <property type="entry name" value="Pleckstrin-homology domain (PH domain)/Phosphotyrosine-binding domain (PTB)"/>
    <property type="match status" value="1"/>
</dbReference>
<dbReference type="Gene3D" id="1.25.40.20">
    <property type="entry name" value="Ankyrin repeat-containing domain"/>
    <property type="match status" value="1"/>
</dbReference>
<dbReference type="InterPro" id="IPR045258">
    <property type="entry name" value="ACAP1/2/3-like"/>
</dbReference>
<feature type="region of interest" description="Disordered" evidence="6">
    <location>
        <begin position="641"/>
        <end position="665"/>
    </location>
</feature>
<dbReference type="InterPro" id="IPR036770">
    <property type="entry name" value="Ankyrin_rpt-contain_sf"/>
</dbReference>
<evidence type="ECO:0000256" key="5">
    <source>
        <dbReference type="PROSITE-ProRule" id="PRU00288"/>
    </source>
</evidence>
<feature type="repeat" description="ANK" evidence="4">
    <location>
        <begin position="700"/>
        <end position="732"/>
    </location>
</feature>
<accession>A0A314YIU4</accession>
<gene>
    <name evidence="9" type="ORF">Pyn_39895</name>
</gene>
<comment type="caution">
    <text evidence="9">The sequence shown here is derived from an EMBL/GenBank/DDBJ whole genome shotgun (WGS) entry which is preliminary data.</text>
</comment>
<keyword evidence="1" id="KW-0479">Metal-binding</keyword>
<dbReference type="SUPFAM" id="SSF57863">
    <property type="entry name" value="ArfGap/RecO-like zinc finger"/>
    <property type="match status" value="1"/>
</dbReference>
<keyword evidence="10" id="KW-1185">Reference proteome</keyword>
<feature type="compositionally biased region" description="Polar residues" evidence="6">
    <location>
        <begin position="253"/>
        <end position="264"/>
    </location>
</feature>
<dbReference type="SUPFAM" id="SSF50729">
    <property type="entry name" value="PH domain-like"/>
    <property type="match status" value="1"/>
</dbReference>
<evidence type="ECO:0000256" key="6">
    <source>
        <dbReference type="SAM" id="MobiDB-lite"/>
    </source>
</evidence>
<feature type="region of interest" description="Disordered" evidence="6">
    <location>
        <begin position="249"/>
        <end position="276"/>
    </location>
</feature>
<feature type="domain" description="Arf-GAP" evidence="8">
    <location>
        <begin position="485"/>
        <end position="597"/>
    </location>
</feature>
<evidence type="ECO:0000256" key="1">
    <source>
        <dbReference type="ARBA" id="ARBA00022723"/>
    </source>
</evidence>
<dbReference type="CDD" id="cd08204">
    <property type="entry name" value="ArfGap"/>
    <property type="match status" value="1"/>
</dbReference>
<dbReference type="Pfam" id="PF16746">
    <property type="entry name" value="BAR_3"/>
    <property type="match status" value="1"/>
</dbReference>
<evidence type="ECO:0000259" key="8">
    <source>
        <dbReference type="PROSITE" id="PS50115"/>
    </source>
</evidence>
<dbReference type="InterPro" id="IPR001849">
    <property type="entry name" value="PH_domain"/>
</dbReference>
<dbReference type="CDD" id="cd13250">
    <property type="entry name" value="PH_ACAP"/>
    <property type="match status" value="1"/>
</dbReference>
<feature type="region of interest" description="Disordered" evidence="6">
    <location>
        <begin position="729"/>
        <end position="760"/>
    </location>
</feature>
<dbReference type="AlphaFoldDB" id="A0A314YIU4"/>
<keyword evidence="2 5" id="KW-0863">Zinc-finger</keyword>
<dbReference type="PROSITE" id="PS50297">
    <property type="entry name" value="ANK_REP_REGION"/>
    <property type="match status" value="2"/>
</dbReference>
<sequence length="760" mass="86252">MHFAKLDDSPMFRQQIQGLEEGAESLRGRCNKFFKGCRKYTEWLGEAYDEEIAFATALETFGGGHNDPIFSALGGHVMTKFTIALREIATYKEVFRSQIEHMLNDRLLHLVHVDLHDVKEDRKRFDKASLVYDQAREKFLSLRKSTRMDIAASIEEELHNARSSFEQARFNLVTALSDIEARKRFEFLESVSGVMDAHLRYFKQGYELLHTMEPYIHQVLAYAQQTRESCNQEQLSLNERIEEYKRQIDRESNQSLSGVQSSPNGDGVQPFSRKSHKIQTIRQGYLSKRSSNLRGDWKRRYFILDSRGMLYYYRKPWNRPYHGGQSSPHKHGSSENGSGLLSRWLSSHYHGGVHDEKTVARHTVNLLTSTIKVDADQTDLRFCFRIISPTKIYTLQAENALDQMDWIEKITGVIASLLSFQTPERRLSTSPTGSDDQISGSESNLLECAFDADQTIQEYSPKISAYNYLRTSKSLQSLKYKMKSEKPIDILRRVCGNDKCADCGAPEPDWASLNLGILICIECSGVHRNLGVHVSKVRSLTLDVKADNMPIGFPKADRNEPFLMIKPCYDDLISIKERFIHAKYEEKLFVRRTKNNQKFHSMEQQQLCKSVRANDKKAVYRHIISSEADVNAICGQALDDISEDKPSSSNSNSLNKSEVQPLEHTPKGSSLLHLACQRADIGMVELLLQYGANVNTSDLKGQTPLHCSVIRGNTSIAKMLLMRGADPHAIDREGKTPSELVSESASNDNGMLALLTNSGR</sequence>
<dbReference type="PANTHER" id="PTHR23180">
    <property type="entry name" value="CENTAURIN/ARF"/>
    <property type="match status" value="1"/>
</dbReference>
<dbReference type="PROSITE" id="PS50003">
    <property type="entry name" value="PH_DOMAIN"/>
    <property type="match status" value="1"/>
</dbReference>
<protein>
    <submittedName>
        <fullName evidence="9">ADP-ribosylation factor GTPase-activating protein AGD3</fullName>
    </submittedName>
</protein>
<dbReference type="InterPro" id="IPR004148">
    <property type="entry name" value="BAR_dom"/>
</dbReference>
<evidence type="ECO:0000313" key="10">
    <source>
        <dbReference type="Proteomes" id="UP000250321"/>
    </source>
</evidence>
<dbReference type="Pfam" id="PF01412">
    <property type="entry name" value="ArfGap"/>
    <property type="match status" value="1"/>
</dbReference>